<evidence type="ECO:0000313" key="1">
    <source>
        <dbReference type="EMBL" id="MEQ2170234.1"/>
    </source>
</evidence>
<proteinExistence type="predicted"/>
<gene>
    <name evidence="1" type="ORF">GOODEAATRI_033397</name>
</gene>
<dbReference type="PANTHER" id="PTHR33104">
    <property type="entry name" value="SI:DKEY-29D5.2"/>
    <property type="match status" value="1"/>
</dbReference>
<dbReference type="PANTHER" id="PTHR33104:SF2">
    <property type="entry name" value="CXC3 LIKE CYSTEINE CLUSTER DOMAIN-CONTAINING PROTEIN"/>
    <property type="match status" value="1"/>
</dbReference>
<dbReference type="Proteomes" id="UP001476798">
    <property type="component" value="Unassembled WGS sequence"/>
</dbReference>
<protein>
    <submittedName>
        <fullName evidence="1">Uncharacterized protein</fullName>
    </submittedName>
</protein>
<accession>A0ABV0NH89</accession>
<dbReference type="InterPro" id="IPR040521">
    <property type="entry name" value="KDZ"/>
</dbReference>
<dbReference type="Pfam" id="PF18758">
    <property type="entry name" value="KDZ"/>
    <property type="match status" value="1"/>
</dbReference>
<name>A0ABV0NH89_9TELE</name>
<feature type="non-terminal residue" evidence="1">
    <location>
        <position position="1"/>
    </location>
</feature>
<organism evidence="1 2">
    <name type="scientific">Goodea atripinnis</name>
    <dbReference type="NCBI Taxonomy" id="208336"/>
    <lineage>
        <taxon>Eukaryota</taxon>
        <taxon>Metazoa</taxon>
        <taxon>Chordata</taxon>
        <taxon>Craniata</taxon>
        <taxon>Vertebrata</taxon>
        <taxon>Euteleostomi</taxon>
        <taxon>Actinopterygii</taxon>
        <taxon>Neopterygii</taxon>
        <taxon>Teleostei</taxon>
        <taxon>Neoteleostei</taxon>
        <taxon>Acanthomorphata</taxon>
        <taxon>Ovalentaria</taxon>
        <taxon>Atherinomorphae</taxon>
        <taxon>Cyprinodontiformes</taxon>
        <taxon>Goodeidae</taxon>
        <taxon>Goodea</taxon>
    </lineage>
</organism>
<reference evidence="1 2" key="1">
    <citation type="submission" date="2021-06" db="EMBL/GenBank/DDBJ databases">
        <authorList>
            <person name="Palmer J.M."/>
        </authorList>
    </citation>
    <scope>NUCLEOTIDE SEQUENCE [LARGE SCALE GENOMIC DNA]</scope>
    <source>
        <strain evidence="1 2">GA_2019</strain>
        <tissue evidence="1">Muscle</tissue>
    </source>
</reference>
<evidence type="ECO:0000313" key="2">
    <source>
        <dbReference type="Proteomes" id="UP001476798"/>
    </source>
</evidence>
<comment type="caution">
    <text evidence="1">The sequence shown here is derived from an EMBL/GenBank/DDBJ whole genome shotgun (WGS) entry which is preliminary data.</text>
</comment>
<dbReference type="EMBL" id="JAHRIO010036893">
    <property type="protein sequence ID" value="MEQ2170234.1"/>
    <property type="molecule type" value="Genomic_DNA"/>
</dbReference>
<sequence length="204" mass="22750">DAEVTSFDYIHGATQHNPGKGRCGAGEWVAARESFTKSASKVDEEGVMVAVCHHGILLKGLNMFRGEIFAYPLYLQKQLASQNVQFFCSDVVCKYWPYLQRVVGQCPELQDLLKMHPFLSIMHAKAHSWMCELQWGGQNQEGAGTTIGEEVEQVNSFLSRAAICSKYISKAVRTNILTRPVAGTSGRQKILTGHWPNDTSRLCR</sequence>
<keyword evidence="2" id="KW-1185">Reference proteome</keyword>